<feature type="transmembrane region" description="Helical" evidence="1">
    <location>
        <begin position="21"/>
        <end position="40"/>
    </location>
</feature>
<keyword evidence="1" id="KW-0812">Transmembrane</keyword>
<evidence type="ECO:0000256" key="1">
    <source>
        <dbReference type="SAM" id="Phobius"/>
    </source>
</evidence>
<keyword evidence="1" id="KW-1133">Transmembrane helix</keyword>
<dbReference type="AlphaFoldDB" id="A0A919JK99"/>
<reference evidence="2" key="1">
    <citation type="submission" date="2021-01" db="EMBL/GenBank/DDBJ databases">
        <title>Whole genome shotgun sequence of Actinoplanes nipponensis NBRC 14063.</title>
        <authorList>
            <person name="Komaki H."/>
            <person name="Tamura T."/>
        </authorList>
    </citation>
    <scope>NUCLEOTIDE SEQUENCE</scope>
    <source>
        <strain evidence="2">NBRC 14063</strain>
    </source>
</reference>
<evidence type="ECO:0000313" key="2">
    <source>
        <dbReference type="EMBL" id="GIE50890.1"/>
    </source>
</evidence>
<dbReference type="Proteomes" id="UP000647172">
    <property type="component" value="Unassembled WGS sequence"/>
</dbReference>
<protein>
    <submittedName>
        <fullName evidence="2">Uncharacterized protein</fullName>
    </submittedName>
</protein>
<organism evidence="2 3">
    <name type="scientific">Actinoplanes nipponensis</name>
    <dbReference type="NCBI Taxonomy" id="135950"/>
    <lineage>
        <taxon>Bacteria</taxon>
        <taxon>Bacillati</taxon>
        <taxon>Actinomycetota</taxon>
        <taxon>Actinomycetes</taxon>
        <taxon>Micromonosporales</taxon>
        <taxon>Micromonosporaceae</taxon>
        <taxon>Actinoplanes</taxon>
    </lineage>
</organism>
<name>A0A919JK99_9ACTN</name>
<keyword evidence="3" id="KW-1185">Reference proteome</keyword>
<proteinExistence type="predicted"/>
<sequence length="154" mass="16145">MTQPRQPPPAPHVRKSSPIPWVIFAVLVVVAGIVLVPKLFGNDSADDGPQPVAAAEQDPLLVAVQKCDPGKDGTKLSDSNRKLTIKGAGVKSPDGLSESAVTCVFDTLQVPGALADRMYGTVAADGKLQGDWPGFTAAWTNDQNEGLTVTVTRD</sequence>
<evidence type="ECO:0000313" key="3">
    <source>
        <dbReference type="Proteomes" id="UP000647172"/>
    </source>
</evidence>
<dbReference type="EMBL" id="BOMQ01000053">
    <property type="protein sequence ID" value="GIE50890.1"/>
    <property type="molecule type" value="Genomic_DNA"/>
</dbReference>
<gene>
    <name evidence="2" type="ORF">Ani05nite_44240</name>
</gene>
<comment type="caution">
    <text evidence="2">The sequence shown here is derived from an EMBL/GenBank/DDBJ whole genome shotgun (WGS) entry which is preliminary data.</text>
</comment>
<dbReference type="RefSeq" id="WP_203770949.1">
    <property type="nucleotide sequence ID" value="NZ_BAAAYJ010000078.1"/>
</dbReference>
<keyword evidence="1" id="KW-0472">Membrane</keyword>
<accession>A0A919JK99</accession>